<dbReference type="Proteomes" id="UP000023152">
    <property type="component" value="Unassembled WGS sequence"/>
</dbReference>
<accession>X6P950</accession>
<feature type="compositionally biased region" description="Basic and acidic residues" evidence="1">
    <location>
        <begin position="200"/>
        <end position="221"/>
    </location>
</feature>
<reference evidence="2 3" key="1">
    <citation type="journal article" date="2013" name="Curr. Biol.">
        <title>The Genome of the Foraminiferan Reticulomyxa filosa.</title>
        <authorList>
            <person name="Glockner G."/>
            <person name="Hulsmann N."/>
            <person name="Schleicher M."/>
            <person name="Noegel A.A."/>
            <person name="Eichinger L."/>
            <person name="Gallinger C."/>
            <person name="Pawlowski J."/>
            <person name="Sierra R."/>
            <person name="Euteneuer U."/>
            <person name="Pillet L."/>
            <person name="Moustafa A."/>
            <person name="Platzer M."/>
            <person name="Groth M."/>
            <person name="Szafranski K."/>
            <person name="Schliwa M."/>
        </authorList>
    </citation>
    <scope>NUCLEOTIDE SEQUENCE [LARGE SCALE GENOMIC DNA]</scope>
</reference>
<evidence type="ECO:0000313" key="3">
    <source>
        <dbReference type="Proteomes" id="UP000023152"/>
    </source>
</evidence>
<evidence type="ECO:0000313" key="2">
    <source>
        <dbReference type="EMBL" id="ETO34167.1"/>
    </source>
</evidence>
<feature type="compositionally biased region" description="Polar residues" evidence="1">
    <location>
        <begin position="370"/>
        <end position="380"/>
    </location>
</feature>
<dbReference type="EMBL" id="ASPP01002810">
    <property type="protein sequence ID" value="ETO34167.1"/>
    <property type="molecule type" value="Genomic_DNA"/>
</dbReference>
<feature type="non-terminal residue" evidence="2">
    <location>
        <position position="583"/>
    </location>
</feature>
<feature type="region of interest" description="Disordered" evidence="1">
    <location>
        <begin position="342"/>
        <end position="402"/>
    </location>
</feature>
<feature type="region of interest" description="Disordered" evidence="1">
    <location>
        <begin position="200"/>
        <end position="240"/>
    </location>
</feature>
<name>X6P950_RETFI</name>
<comment type="caution">
    <text evidence="2">The sequence shown here is derived from an EMBL/GenBank/DDBJ whole genome shotgun (WGS) entry which is preliminary data.</text>
</comment>
<evidence type="ECO:0000256" key="1">
    <source>
        <dbReference type="SAM" id="MobiDB-lite"/>
    </source>
</evidence>
<protein>
    <submittedName>
        <fullName evidence="2">Uncharacterized protein</fullName>
    </submittedName>
</protein>
<keyword evidence="3" id="KW-1185">Reference proteome</keyword>
<dbReference type="AlphaFoldDB" id="X6P950"/>
<feature type="region of interest" description="Disordered" evidence="1">
    <location>
        <begin position="533"/>
        <end position="552"/>
    </location>
</feature>
<organism evidence="2 3">
    <name type="scientific">Reticulomyxa filosa</name>
    <dbReference type="NCBI Taxonomy" id="46433"/>
    <lineage>
        <taxon>Eukaryota</taxon>
        <taxon>Sar</taxon>
        <taxon>Rhizaria</taxon>
        <taxon>Retaria</taxon>
        <taxon>Foraminifera</taxon>
        <taxon>Monothalamids</taxon>
        <taxon>Reticulomyxidae</taxon>
        <taxon>Reticulomyxa</taxon>
    </lineage>
</organism>
<gene>
    <name evidence="2" type="ORF">RFI_02925</name>
</gene>
<sequence>MQYFQFIVSLLSEKKEIDSYYSLYSCFIFEMHNFNFEKNGTAVIKFEIVEELKIFITYHKYRPGHPVQLLLFLFNNYRQSYALNLIEEFDSFLSNLSLPNKTKNQLKNLCLNKHANITKTSSEESYAPYSNLKAARDAFSSFVTSETPSSTSSSSSASLPHIYIVVHYLKVLIALKNRDKEVKEEVTKYYEMGLQWMEEEKKKNTEDSKEERGKEEQEEAKGGGGGDMDEQQEPQKKGKSAKEKAQWRLIWIRWQALYTFYIGHLFFHFCGFKEVILNKKKKKKNFCFLLLMQVCGCILDNTAAKQCPMDRLLRVQHACVDAMMGNYESGFNTFVELIETSDKQSQKKKKSKKSESGHDRNNNSGKKKQNSLAGNSIFSTEDSNAAAEDDEEEKDKKRINEENAPERDLFPFQYPYKHCNTYERKLISYKLISHVGCCAVLMLDKNYPWSNISVELKNWLTDSWHRWKNGLAQKKLDDEKWTLVRDHVHEAVQLEPLSVILNYAASYIYYQCGQTDVSQQYYSKFVDQIKQGNKANKKANKGNSKDGPNEINLNHFKWSPQGQTKKQKGLETIIDTIMSLILV</sequence>
<proteinExistence type="predicted"/>